<gene>
    <name evidence="2" type="ORF">ACHAW5_001887</name>
</gene>
<name>A0ABD3R631_9STRA</name>
<evidence type="ECO:0008006" key="4">
    <source>
        <dbReference type="Google" id="ProtNLM"/>
    </source>
</evidence>
<proteinExistence type="predicted"/>
<comment type="caution">
    <text evidence="2">The sequence shown here is derived from an EMBL/GenBank/DDBJ whole genome shotgun (WGS) entry which is preliminary data.</text>
</comment>
<sequence length="878" mass="98704">MSQSRFLHKEYSQKIRKAANNAAINVAIADLVAARNVRRADGGKRLIRSSQPYKHVITSLQSVGVDITYDALVKRVSRAVLEEDTPRVEPEIRLSMSEESLVSSLSSLSDESLTSKAEDITETALHEDQSELKSSAGGRPKGSTKAKKKQDLADESNCIDAIVSEYSRHYIASKSVGEKVEYGYLKRLIDEKKKEFGIHCNISSRIIHNRTHIIHNRTHRALPTPRSTTYHMGSHHGAKSPLEEVESALVHICIQMGKIRQPLSCTEAITLMNDMIENTNTKQKLIEFQQCRKLGTDDFVKGRVTTGWWRGFLRRHEDKLVTKRGEKFALNRSDWTTLPNIKQMYEVIYDEMVDANVAVSLDSPVFTDIDGKPEDHETKRFGLAQHIKITKPEWILFADESGFNTSQKKDGHVGGQKFVVQRGTAPQIMSSTTDHKFTMLPFTSASGEAVCCVIIFQGKGGVPATWRTGVDHSVTPILAVDGEFHLELNFGEGKYYPGGPTCKYNGKFVDSLVFTSESGGITAEILVEILTYFDSIDLFPRVPGGPIPFLIVDGHQTRLDPIFVEYINDSNHTWKVCLGVPYATSLWQVGDASEQNGMVKSEWYREKKQLLSWKYLNNLPRAIRPDDVMPLMNKIFYKSYDNVANNKKAVAVRGWYPPNMALLEHPSLIAEKNANPPTQLGSSPPFPDINVEAGLAGSVLDIILRERSKSDGAKKAAEKRKLTSDSIAENILKSQRLTSGVMTKNAIHSLSDPNFLEPFRQRRIETQKKIEEKKSKRKALHGKLARAVQALREKWGHEKTHCFEQCDKNECGAYLQYKKQQKDKAMPKDLIARRGRCVEWITRPSPTASPNQSDEEDTALEGEVEECVDEDDNENESD</sequence>
<organism evidence="2 3">
    <name type="scientific">Stephanodiscus triporus</name>
    <dbReference type="NCBI Taxonomy" id="2934178"/>
    <lineage>
        <taxon>Eukaryota</taxon>
        <taxon>Sar</taxon>
        <taxon>Stramenopiles</taxon>
        <taxon>Ochrophyta</taxon>
        <taxon>Bacillariophyta</taxon>
        <taxon>Coscinodiscophyceae</taxon>
        <taxon>Thalassiosirophycidae</taxon>
        <taxon>Stephanodiscales</taxon>
        <taxon>Stephanodiscaceae</taxon>
        <taxon>Stephanodiscus</taxon>
    </lineage>
</organism>
<accession>A0ABD3R631</accession>
<keyword evidence="3" id="KW-1185">Reference proteome</keyword>
<protein>
    <recommendedName>
        <fullName evidence="4">HTH CENPB-type domain-containing protein</fullName>
    </recommendedName>
</protein>
<evidence type="ECO:0000256" key="1">
    <source>
        <dbReference type="SAM" id="MobiDB-lite"/>
    </source>
</evidence>
<feature type="region of interest" description="Disordered" evidence="1">
    <location>
        <begin position="841"/>
        <end position="878"/>
    </location>
</feature>
<dbReference type="AlphaFoldDB" id="A0ABD3R631"/>
<dbReference type="EMBL" id="JALLAZ020000067">
    <property type="protein sequence ID" value="KAL3804780.1"/>
    <property type="molecule type" value="Genomic_DNA"/>
</dbReference>
<reference evidence="2 3" key="1">
    <citation type="submission" date="2024-10" db="EMBL/GenBank/DDBJ databases">
        <title>Updated reference genomes for cyclostephanoid diatoms.</title>
        <authorList>
            <person name="Roberts W.R."/>
            <person name="Alverson A.J."/>
        </authorList>
    </citation>
    <scope>NUCLEOTIDE SEQUENCE [LARGE SCALE GENOMIC DNA]</scope>
    <source>
        <strain evidence="2 3">AJA276-08</strain>
    </source>
</reference>
<feature type="region of interest" description="Disordered" evidence="1">
    <location>
        <begin position="123"/>
        <end position="150"/>
    </location>
</feature>
<dbReference type="Proteomes" id="UP001530315">
    <property type="component" value="Unassembled WGS sequence"/>
</dbReference>
<evidence type="ECO:0000313" key="2">
    <source>
        <dbReference type="EMBL" id="KAL3804780.1"/>
    </source>
</evidence>
<feature type="compositionally biased region" description="Acidic residues" evidence="1">
    <location>
        <begin position="853"/>
        <end position="878"/>
    </location>
</feature>
<evidence type="ECO:0000313" key="3">
    <source>
        <dbReference type="Proteomes" id="UP001530315"/>
    </source>
</evidence>